<keyword evidence="1" id="KW-0732">Signal</keyword>
<name>A0A6L5XDB6_9BACT</name>
<evidence type="ECO:0000256" key="1">
    <source>
        <dbReference type="SAM" id="SignalP"/>
    </source>
</evidence>
<protein>
    <submittedName>
        <fullName evidence="2">Uncharacterized protein</fullName>
    </submittedName>
</protein>
<evidence type="ECO:0000313" key="2">
    <source>
        <dbReference type="EMBL" id="MSS17096.1"/>
    </source>
</evidence>
<feature type="chain" id="PRO_5026939392" evidence="1">
    <location>
        <begin position="25"/>
        <end position="979"/>
    </location>
</feature>
<accession>A0A6L5XDB6</accession>
<reference evidence="2 3" key="1">
    <citation type="submission" date="2019-08" db="EMBL/GenBank/DDBJ databases">
        <title>In-depth cultivation of the pig gut microbiome towards novel bacterial diversity and tailored functional studies.</title>
        <authorList>
            <person name="Wylensek D."/>
            <person name="Hitch T.C.A."/>
            <person name="Clavel T."/>
        </authorList>
    </citation>
    <scope>NUCLEOTIDE SEQUENCE [LARGE SCALE GENOMIC DNA]</scope>
    <source>
        <strain evidence="2 3">Oil-RF-744-WCA-WT-10</strain>
    </source>
</reference>
<keyword evidence="3" id="KW-1185">Reference proteome</keyword>
<sequence>MKKFSLLLLSALLSMVFFKPPVSAQSVVKSKAYYDAITYTWTDDGGNTVTSKLTDKATDPYQIIALLEKVYGDPRVPGPYYSAYGSWNKSGRYYSYKEGRCDEVYYGPVTTNGWNVTATKPNEEGYTVLLVAVKNSFTPNLNNPRYASSITNYRDLVNYIGSSIDFVQLMTDGMRVGSGQNAGTLFPVQGAFNRFFFLGKGQARKQYYASRMMVPFLNMFEQFSPTDGQTGDNTQDLTDFYDKMVKGETYPVMHDCNSVMEIAHFFSMSGRKGTTSYDMTGLNFFVPDYRLLWWGTTNTGWISGKITSYTDSRDMNESSSSAYAQYGFYNTDHTPWTFLYTIKLRAQADQEGAPADHKYKVTLNWTSSIDELAGEKIDQVYDLYRVVDGVVEPTPIATGLTTTTWSEIVDQRTSGYSLDYVVKGKPVKATYNPVQSNIATVAIPGYDPLERLKLVIDGDYRSTYDAVAEVNNYANTIMMNNGVGTSVMREHLMANPVFQVLRYGSDGSMLPVATLQMSGVTSTSSRCNYTLHYENQRVPKSDKTGSFTFNNNGEIQFNDFKVVDDFSADVSTNEHPSKYRYQVKFTSAVAVKDENGDDQTEIYSNIVDVPVYKTNTALHDCYDKATVDADVYRPDHESVVIPEKDADPMGLRFNVVDNPNIFRYFTTRDGDEYGHAQRMTDGSYVVSSVRPGESVKSHVETVTFATGENSKHVGVRDYAINGLEYNAGDMVTYNSVIEAFLPNSTSTDHNTYGSCKQVSKIVDLQAECVNRMKSNDIFTDASGAEGRYYLSQLEITPVIPDGFKLYKLRVWRKTADGVAMEVKDEYKWRLDQVAKPLEIDFDDSGEIVSFNFNTLKGQEPKWAGSSIFVNDYFGAVNQELSTTYYVRAYLRYPDGTTLNGRKRAAADVHHYLADQASLEVKFDNQVVTGIDGVSSARKVQRVTYVNALGMHSDVPFSGVNVVITTYSDGSVTKVKKIMK</sequence>
<dbReference type="Proteomes" id="UP000483362">
    <property type="component" value="Unassembled WGS sequence"/>
</dbReference>
<feature type="signal peptide" evidence="1">
    <location>
        <begin position="1"/>
        <end position="24"/>
    </location>
</feature>
<gene>
    <name evidence="2" type="ORF">FYJ29_04865</name>
</gene>
<dbReference type="EMBL" id="VULT01000006">
    <property type="protein sequence ID" value="MSS17096.1"/>
    <property type="molecule type" value="Genomic_DNA"/>
</dbReference>
<comment type="caution">
    <text evidence="2">The sequence shown here is derived from an EMBL/GenBank/DDBJ whole genome shotgun (WGS) entry which is preliminary data.</text>
</comment>
<dbReference type="RefSeq" id="WP_154326649.1">
    <property type="nucleotide sequence ID" value="NZ_CP045696.1"/>
</dbReference>
<evidence type="ECO:0000313" key="3">
    <source>
        <dbReference type="Proteomes" id="UP000483362"/>
    </source>
</evidence>
<organism evidence="2 3">
    <name type="scientific">Sodaliphilus pleomorphus</name>
    <dbReference type="NCBI Taxonomy" id="2606626"/>
    <lineage>
        <taxon>Bacteria</taxon>
        <taxon>Pseudomonadati</taxon>
        <taxon>Bacteroidota</taxon>
        <taxon>Bacteroidia</taxon>
        <taxon>Bacteroidales</taxon>
        <taxon>Muribaculaceae</taxon>
        <taxon>Sodaliphilus</taxon>
    </lineage>
</organism>
<proteinExistence type="predicted"/>
<dbReference type="AlphaFoldDB" id="A0A6L5XDB6"/>